<evidence type="ECO:0008006" key="4">
    <source>
        <dbReference type="Google" id="ProtNLM"/>
    </source>
</evidence>
<evidence type="ECO:0000256" key="1">
    <source>
        <dbReference type="SAM" id="Phobius"/>
    </source>
</evidence>
<gene>
    <name evidence="2" type="ORF">H8L47_18830</name>
</gene>
<feature type="transmembrane region" description="Helical" evidence="1">
    <location>
        <begin position="39"/>
        <end position="57"/>
    </location>
</feature>
<organism evidence="2 3">
    <name type="scientific">Undibacterium umbellatum</name>
    <dbReference type="NCBI Taxonomy" id="2762300"/>
    <lineage>
        <taxon>Bacteria</taxon>
        <taxon>Pseudomonadati</taxon>
        <taxon>Pseudomonadota</taxon>
        <taxon>Betaproteobacteria</taxon>
        <taxon>Burkholderiales</taxon>
        <taxon>Oxalobacteraceae</taxon>
        <taxon>Undibacterium</taxon>
    </lineage>
</organism>
<name>A0ABR6ZD29_9BURK</name>
<keyword evidence="1" id="KW-1133">Transmembrane helix</keyword>
<dbReference type="EMBL" id="JACOFX010000011">
    <property type="protein sequence ID" value="MBC3909623.1"/>
    <property type="molecule type" value="Genomic_DNA"/>
</dbReference>
<accession>A0ABR6ZD29</accession>
<evidence type="ECO:0000313" key="2">
    <source>
        <dbReference type="EMBL" id="MBC3909623.1"/>
    </source>
</evidence>
<dbReference type="Proteomes" id="UP000646911">
    <property type="component" value="Unassembled WGS sequence"/>
</dbReference>
<feature type="transmembrane region" description="Helical" evidence="1">
    <location>
        <begin position="6"/>
        <end position="27"/>
    </location>
</feature>
<proteinExistence type="predicted"/>
<comment type="caution">
    <text evidence="2">The sequence shown here is derived from an EMBL/GenBank/DDBJ whole genome shotgun (WGS) entry which is preliminary data.</text>
</comment>
<sequence length="99" mass="10929">MMESHAILLAELILLSICASISIWVEVLRRPGGMWLKILLLLISAIPVVGPVFFIFIDAPPVLPLSEQAKQIPKGTSVYPDFSPLIASIKRFFSQPGRD</sequence>
<dbReference type="RefSeq" id="WP_222616597.1">
    <property type="nucleotide sequence ID" value="NZ_JACOFX010000011.1"/>
</dbReference>
<protein>
    <recommendedName>
        <fullName evidence="4">Cardiolipin synthase N-terminal domain-containing protein</fullName>
    </recommendedName>
</protein>
<reference evidence="2 3" key="1">
    <citation type="submission" date="2020-08" db="EMBL/GenBank/DDBJ databases">
        <title>Novel species isolated from subtropical streams in China.</title>
        <authorList>
            <person name="Lu H."/>
        </authorList>
    </citation>
    <scope>NUCLEOTIDE SEQUENCE [LARGE SCALE GENOMIC DNA]</scope>
    <source>
        <strain evidence="2 3">NL8W</strain>
    </source>
</reference>
<keyword evidence="1" id="KW-0472">Membrane</keyword>
<keyword evidence="3" id="KW-1185">Reference proteome</keyword>
<keyword evidence="1" id="KW-0812">Transmembrane</keyword>
<evidence type="ECO:0000313" key="3">
    <source>
        <dbReference type="Proteomes" id="UP000646911"/>
    </source>
</evidence>